<dbReference type="RefSeq" id="WP_078665096.1">
    <property type="nucleotide sequence ID" value="NZ_FUXM01000008.1"/>
</dbReference>
<evidence type="ECO:0000256" key="5">
    <source>
        <dbReference type="ARBA" id="ARBA00023125"/>
    </source>
</evidence>
<gene>
    <name evidence="11" type="ORF">SAMN02745885_01002</name>
</gene>
<dbReference type="InterPro" id="IPR025943">
    <property type="entry name" value="Sigma_54_int_dom_ATP-bd_2"/>
</dbReference>
<evidence type="ECO:0000259" key="10">
    <source>
        <dbReference type="PROSITE" id="PS50110"/>
    </source>
</evidence>
<dbReference type="Pfam" id="PF00072">
    <property type="entry name" value="Response_reg"/>
    <property type="match status" value="1"/>
</dbReference>
<dbReference type="PROSITE" id="PS00676">
    <property type="entry name" value="SIGMA54_INTERACT_2"/>
    <property type="match status" value="1"/>
</dbReference>
<dbReference type="InterPro" id="IPR025944">
    <property type="entry name" value="Sigma_54_int_dom_CS"/>
</dbReference>
<dbReference type="FunFam" id="3.40.50.300:FF:000006">
    <property type="entry name" value="DNA-binding transcriptional regulator NtrC"/>
    <property type="match status" value="1"/>
</dbReference>
<dbReference type="PROSITE" id="PS50045">
    <property type="entry name" value="SIGMA54_INTERACT_4"/>
    <property type="match status" value="1"/>
</dbReference>
<dbReference type="Pfam" id="PF25601">
    <property type="entry name" value="AAA_lid_14"/>
    <property type="match status" value="1"/>
</dbReference>
<comment type="function">
    <text evidence="7">May play the central regulatory role in sporulation. It may be an element of the effector pathway responsible for the activation of sporulation genes in response to nutritional stress. Spo0A may act in concert with spo0H (a sigma factor) to control the expression of some genes that are critical to the sporulation process.</text>
</comment>
<dbReference type="PRINTS" id="PR01590">
    <property type="entry name" value="HTHFIS"/>
</dbReference>
<dbReference type="GO" id="GO:0006355">
    <property type="term" value="P:regulation of DNA-templated transcription"/>
    <property type="evidence" value="ECO:0007669"/>
    <property type="project" value="InterPro"/>
</dbReference>
<evidence type="ECO:0000256" key="8">
    <source>
        <dbReference type="PROSITE-ProRule" id="PRU00169"/>
    </source>
</evidence>
<dbReference type="AlphaFoldDB" id="A0A1T4NSC4"/>
<protein>
    <recommendedName>
        <fullName evidence="1">Stage 0 sporulation protein A homolog</fullName>
    </recommendedName>
</protein>
<dbReference type="InterPro" id="IPR027417">
    <property type="entry name" value="P-loop_NTPase"/>
</dbReference>
<reference evidence="12" key="1">
    <citation type="submission" date="2017-02" db="EMBL/GenBank/DDBJ databases">
        <authorList>
            <person name="Varghese N."/>
            <person name="Submissions S."/>
        </authorList>
    </citation>
    <scope>NUCLEOTIDE SEQUENCE [LARGE SCALE GENOMIC DNA]</scope>
    <source>
        <strain evidence="12">DSM 16521</strain>
    </source>
</reference>
<dbReference type="InterPro" id="IPR025662">
    <property type="entry name" value="Sigma_54_int_dom_ATP-bd_1"/>
</dbReference>
<dbReference type="InterPro" id="IPR003593">
    <property type="entry name" value="AAA+_ATPase"/>
</dbReference>
<evidence type="ECO:0000259" key="9">
    <source>
        <dbReference type="PROSITE" id="PS50045"/>
    </source>
</evidence>
<evidence type="ECO:0000256" key="6">
    <source>
        <dbReference type="ARBA" id="ARBA00023163"/>
    </source>
</evidence>
<dbReference type="PROSITE" id="PS00675">
    <property type="entry name" value="SIGMA54_INTERACT_1"/>
    <property type="match status" value="1"/>
</dbReference>
<dbReference type="GO" id="GO:0000160">
    <property type="term" value="P:phosphorelay signal transduction system"/>
    <property type="evidence" value="ECO:0007669"/>
    <property type="project" value="InterPro"/>
</dbReference>
<dbReference type="SUPFAM" id="SSF52172">
    <property type="entry name" value="CheY-like"/>
    <property type="match status" value="1"/>
</dbReference>
<dbReference type="Gene3D" id="3.40.50.300">
    <property type="entry name" value="P-loop containing nucleotide triphosphate hydrolases"/>
    <property type="match status" value="1"/>
</dbReference>
<dbReference type="SUPFAM" id="SSF46689">
    <property type="entry name" value="Homeodomain-like"/>
    <property type="match status" value="1"/>
</dbReference>
<dbReference type="Pfam" id="PF02954">
    <property type="entry name" value="HTH_8"/>
    <property type="match status" value="1"/>
</dbReference>
<keyword evidence="4" id="KW-0805">Transcription regulation</keyword>
<dbReference type="Proteomes" id="UP000189933">
    <property type="component" value="Unassembled WGS sequence"/>
</dbReference>
<dbReference type="GO" id="GO:0043565">
    <property type="term" value="F:sequence-specific DNA binding"/>
    <property type="evidence" value="ECO:0007669"/>
    <property type="project" value="InterPro"/>
</dbReference>
<dbReference type="PANTHER" id="PTHR32071">
    <property type="entry name" value="TRANSCRIPTIONAL REGULATORY PROTEIN"/>
    <property type="match status" value="1"/>
</dbReference>
<proteinExistence type="predicted"/>
<keyword evidence="12" id="KW-1185">Reference proteome</keyword>
<evidence type="ECO:0000256" key="3">
    <source>
        <dbReference type="ARBA" id="ARBA00022840"/>
    </source>
</evidence>
<name>A0A1T4NSC4_9FIRM</name>
<evidence type="ECO:0000256" key="2">
    <source>
        <dbReference type="ARBA" id="ARBA00022741"/>
    </source>
</evidence>
<dbReference type="InterPro" id="IPR002197">
    <property type="entry name" value="HTH_Fis"/>
</dbReference>
<dbReference type="CDD" id="cd00009">
    <property type="entry name" value="AAA"/>
    <property type="match status" value="1"/>
</dbReference>
<dbReference type="InterPro" id="IPR001789">
    <property type="entry name" value="Sig_transdc_resp-reg_receiver"/>
</dbReference>
<feature type="domain" description="Response regulatory" evidence="10">
    <location>
        <begin position="3"/>
        <end position="117"/>
    </location>
</feature>
<evidence type="ECO:0000256" key="7">
    <source>
        <dbReference type="ARBA" id="ARBA00024867"/>
    </source>
</evidence>
<dbReference type="CDD" id="cd00156">
    <property type="entry name" value="REC"/>
    <property type="match status" value="1"/>
</dbReference>
<dbReference type="OrthoDB" id="9803970at2"/>
<feature type="domain" description="Sigma-54 factor interaction" evidence="9">
    <location>
        <begin position="139"/>
        <end position="368"/>
    </location>
</feature>
<organism evidence="11 12">
    <name type="scientific">Carboxydocella sporoproducens DSM 16521</name>
    <dbReference type="NCBI Taxonomy" id="1121270"/>
    <lineage>
        <taxon>Bacteria</taxon>
        <taxon>Bacillati</taxon>
        <taxon>Bacillota</taxon>
        <taxon>Clostridia</taxon>
        <taxon>Eubacteriales</taxon>
        <taxon>Clostridiales Family XVI. Incertae Sedis</taxon>
        <taxon>Carboxydocella</taxon>
    </lineage>
</organism>
<sequence length="437" mass="48847">MKKILVIDDEKSVRLMLGGMLKKLGFETEAAENAERAFALWRQQHFDAVFCDLRLPDKNGIEVVRELRAQGFDGALLVITAYGTIETAVQAIQAGADDFLTKPLSGPEQLQTVLNKALERRKLLRRVQAEKYRDGVPEFIGVDPLSRNLLEKIKVVAQVDTTVLLTGETGTGKEVVARLLHAFSQRRDEPFLAVNCAALTESLLESQLFGHEKGAFTGAQQSYPGLLRLADGGTLFLDEIGELPLSLQAKLLRVLQERVVMPVGGVKEIRIDVRLVAATNRDLAQEVAAGRFRADLYYRLNVVQLTIPPLRERKGDILPLLQHFCARQAAKLGKPKPEFDEELEARALAYSWPGNVRELANVAERSMLFWDGRQETFDLDLPVLPETGESEVNLYRLERKAIERALVLAGGNRKKAAALLGISLRTLYYKMQNYCIK</sequence>
<dbReference type="InterPro" id="IPR009057">
    <property type="entry name" value="Homeodomain-like_sf"/>
</dbReference>
<dbReference type="SMART" id="SM00448">
    <property type="entry name" value="REC"/>
    <property type="match status" value="1"/>
</dbReference>
<accession>A0A1T4NSC4</accession>
<keyword evidence="8" id="KW-0597">Phosphoprotein</keyword>
<dbReference type="PROSITE" id="PS00688">
    <property type="entry name" value="SIGMA54_INTERACT_3"/>
    <property type="match status" value="1"/>
</dbReference>
<keyword evidence="5" id="KW-0238">DNA-binding</keyword>
<dbReference type="Gene3D" id="1.10.8.60">
    <property type="match status" value="1"/>
</dbReference>
<dbReference type="InterPro" id="IPR002078">
    <property type="entry name" value="Sigma_54_int"/>
</dbReference>
<evidence type="ECO:0000313" key="12">
    <source>
        <dbReference type="Proteomes" id="UP000189933"/>
    </source>
</evidence>
<evidence type="ECO:0000256" key="4">
    <source>
        <dbReference type="ARBA" id="ARBA00023015"/>
    </source>
</evidence>
<dbReference type="Pfam" id="PF00158">
    <property type="entry name" value="Sigma54_activat"/>
    <property type="match status" value="1"/>
</dbReference>
<keyword evidence="3" id="KW-0067">ATP-binding</keyword>
<keyword evidence="6" id="KW-0804">Transcription</keyword>
<dbReference type="InterPro" id="IPR058031">
    <property type="entry name" value="AAA_lid_NorR"/>
</dbReference>
<dbReference type="GO" id="GO:0005524">
    <property type="term" value="F:ATP binding"/>
    <property type="evidence" value="ECO:0007669"/>
    <property type="project" value="UniProtKB-KW"/>
</dbReference>
<dbReference type="Gene3D" id="3.40.50.2300">
    <property type="match status" value="1"/>
</dbReference>
<dbReference type="InterPro" id="IPR011006">
    <property type="entry name" value="CheY-like_superfamily"/>
</dbReference>
<dbReference type="SMART" id="SM00382">
    <property type="entry name" value="AAA"/>
    <property type="match status" value="1"/>
</dbReference>
<evidence type="ECO:0000313" key="11">
    <source>
        <dbReference type="EMBL" id="SJZ82082.1"/>
    </source>
</evidence>
<dbReference type="EMBL" id="FUXM01000008">
    <property type="protein sequence ID" value="SJZ82082.1"/>
    <property type="molecule type" value="Genomic_DNA"/>
</dbReference>
<dbReference type="SUPFAM" id="SSF52540">
    <property type="entry name" value="P-loop containing nucleoside triphosphate hydrolases"/>
    <property type="match status" value="1"/>
</dbReference>
<feature type="modified residue" description="4-aspartylphosphate" evidence="8">
    <location>
        <position position="52"/>
    </location>
</feature>
<dbReference type="Gene3D" id="1.10.10.60">
    <property type="entry name" value="Homeodomain-like"/>
    <property type="match status" value="1"/>
</dbReference>
<keyword evidence="2" id="KW-0547">Nucleotide-binding</keyword>
<dbReference type="PROSITE" id="PS50110">
    <property type="entry name" value="RESPONSE_REGULATORY"/>
    <property type="match status" value="1"/>
</dbReference>
<evidence type="ECO:0000256" key="1">
    <source>
        <dbReference type="ARBA" id="ARBA00018672"/>
    </source>
</evidence>